<dbReference type="InterPro" id="IPR002880">
    <property type="entry name" value="Pyrv_Fd/Flavodoxin_OxRdtase_N"/>
</dbReference>
<dbReference type="RefSeq" id="WP_063761757.1">
    <property type="nucleotide sequence ID" value="NZ_JBHSPX010000004.1"/>
</dbReference>
<feature type="region of interest" description="Disordered" evidence="7">
    <location>
        <begin position="688"/>
        <end position="707"/>
    </location>
</feature>
<evidence type="ECO:0000259" key="10">
    <source>
        <dbReference type="Pfam" id="PF20169"/>
    </source>
</evidence>
<evidence type="ECO:0000256" key="5">
    <source>
        <dbReference type="ARBA" id="ARBA00023004"/>
    </source>
</evidence>
<dbReference type="Gene3D" id="3.40.920.10">
    <property type="entry name" value="Pyruvate-ferredoxin oxidoreductase, PFOR, domain III"/>
    <property type="match status" value="1"/>
</dbReference>
<keyword evidence="3" id="KW-0249">Electron transport</keyword>
<evidence type="ECO:0000313" key="12">
    <source>
        <dbReference type="Proteomes" id="UP001596139"/>
    </source>
</evidence>
<feature type="compositionally biased region" description="Basic and acidic residues" evidence="7">
    <location>
        <begin position="695"/>
        <end position="707"/>
    </location>
</feature>
<dbReference type="InterPro" id="IPR002869">
    <property type="entry name" value="Pyrv_flavodox_OxRed_cen"/>
</dbReference>
<dbReference type="InterPro" id="IPR011766">
    <property type="entry name" value="TPP_enzyme_TPP-bd"/>
</dbReference>
<sequence length="1178" mass="125083">MTDGGPGPASTTLDARYSGYGELVHLTGIQALVRVIVERRRTDVGAGLDTAGFVSGYPGSPLGGLDTELEKQRDMLRELGVVHQPGVNEELGATTVLGSQLVEGRPGARVEGVTGWWYGKAPGLDRAADAIRHGNAAGTGPRSGAVVLVGDDPSSKSSTLPSASELTLRDLGLPILYPGTIADVLELGHHAVELSRLSGLWVGMKIVTDVADGSASVVVEPAAAPVSDAGPSFTHKVDARVLPPVTTAAEERTTTVQLDVARRYGEVNGLNRVTLWGPADRLGIVAAGKTYADLRHGLREAGIDDEELQRAGIRLYELRMPWPLSRDAIREFAAGLDEVLVVEEKRPFIELEVARALVGLPDAPALVGKTDGSGKPVVPEYGTLGPGRLADIVVSRAAGRLPTAHRNGASQVGRPLGLSPLPSRQPYFCSGCPHNRSAQVPAGTAVGGGIGCHLMVVGMDERFGEFTGMTQMGGEGAQWAGMAPFLAPTAFVQNIGDGTFFHSGQLALRQVVAAGVTMTYKILYNTAIAMTGGQSPQGAMSVPDLTKLLQLEGVVRTIVTTEEPARYKGVRLAANATVWRRDRLEEAQRVLANVSGVTALVHDQECALQKRRFRKRSSESKTKQLVVINERVCEGCGDCSRASNCLSLHPVDTEFGQKTQVHQSSCNVDYSCLDGNCPSFVTITRSANAGKRASRRPDRLDPPLCDEPERVSVPDGGLVRIRMAGVGGTGVVTVNQVLATAGLLDGYRCSALDQTGTAQKGGPVVSDLLVAHQTPSGNRVSESGCDVLLALDSLVAMSGPAVETVLPGLTSVVLNTDVAPTGEMVGHTEGALARLDEASREAEQFFGAERTVTIAANTVAEHLVGNHVLANVVVLGAAYQRGLLPMSSEAILEVFTMNGTAVAANHAAFGWGRAAVAHPHRLRAALDARVPARSWPSSGRPEADSLAGLDMPAGVADLVRSRAEDLVRFQNRALAEDYVRVVAQVAAIEAERVPGSTRLATAVAENLHKLTAYKDEYEVARLHLEELQRVLDSAGGEVKTFHWNLHPPVLKALGMSRKIRLGPWFRHVFRALYAARVLRGTRLDPFGRDRIRRLERQLLAEYRTVIESLGTVLSPTNADLCVEVAGLPALVRGYDEVKLANIETYRAELGRCLANLGLTDLLPAAPSGSGFSGKEQAL</sequence>
<proteinExistence type="predicted"/>
<keyword evidence="1" id="KW-0813">Transport</keyword>
<dbReference type="InterPro" id="IPR029061">
    <property type="entry name" value="THDP-binding"/>
</dbReference>
<evidence type="ECO:0000256" key="6">
    <source>
        <dbReference type="ARBA" id="ARBA00023014"/>
    </source>
</evidence>
<evidence type="ECO:0000256" key="7">
    <source>
        <dbReference type="SAM" id="MobiDB-lite"/>
    </source>
</evidence>
<evidence type="ECO:0000259" key="8">
    <source>
        <dbReference type="Pfam" id="PF01558"/>
    </source>
</evidence>
<reference evidence="12" key="1">
    <citation type="journal article" date="2019" name="Int. J. Syst. Evol. Microbiol.">
        <title>The Global Catalogue of Microorganisms (GCM) 10K type strain sequencing project: providing services to taxonomists for standard genome sequencing and annotation.</title>
        <authorList>
            <consortium name="The Broad Institute Genomics Platform"/>
            <consortium name="The Broad Institute Genome Sequencing Center for Infectious Disease"/>
            <person name="Wu L."/>
            <person name="Ma J."/>
        </authorList>
    </citation>
    <scope>NUCLEOTIDE SEQUENCE [LARGE SCALE GENOMIC DNA]</scope>
    <source>
        <strain evidence="12">CGMCC 1.15180</strain>
    </source>
</reference>
<dbReference type="PANTHER" id="PTHR48084">
    <property type="entry name" value="2-OXOGLUTARATE OXIDOREDUCTASE SUBUNIT KORB-RELATED"/>
    <property type="match status" value="1"/>
</dbReference>
<keyword evidence="12" id="KW-1185">Reference proteome</keyword>
<dbReference type="NCBIfam" id="NF009589">
    <property type="entry name" value="PRK13030.1"/>
    <property type="match status" value="1"/>
</dbReference>
<dbReference type="InterPro" id="IPR051457">
    <property type="entry name" value="2-oxoacid:Fd_oxidoreductase"/>
</dbReference>
<keyword evidence="6" id="KW-0411">Iron-sulfur</keyword>
<evidence type="ECO:0000313" key="11">
    <source>
        <dbReference type="EMBL" id="MFC6064042.1"/>
    </source>
</evidence>
<accession>A0ABW1MLS8</accession>
<comment type="caution">
    <text evidence="11">The sequence shown here is derived from an EMBL/GenBank/DDBJ whole genome shotgun (WGS) entry which is preliminary data.</text>
</comment>
<dbReference type="Proteomes" id="UP001596139">
    <property type="component" value="Unassembled WGS sequence"/>
</dbReference>
<dbReference type="InterPro" id="IPR019752">
    <property type="entry name" value="Pyrv/ketoisovalerate_OxRed_cat"/>
</dbReference>
<dbReference type="Pfam" id="PF01558">
    <property type="entry name" value="POR"/>
    <property type="match status" value="1"/>
</dbReference>
<name>A0ABW1MLS8_9ACTN</name>
<organism evidence="11 12">
    <name type="scientific">Streptomyces ochraceiscleroticus</name>
    <dbReference type="NCBI Taxonomy" id="47761"/>
    <lineage>
        <taxon>Bacteria</taxon>
        <taxon>Bacillati</taxon>
        <taxon>Actinomycetota</taxon>
        <taxon>Actinomycetes</taxon>
        <taxon>Kitasatosporales</taxon>
        <taxon>Streptomycetaceae</taxon>
        <taxon>Streptomyces</taxon>
    </lineage>
</organism>
<keyword evidence="2" id="KW-0004">4Fe-4S</keyword>
<evidence type="ECO:0000256" key="3">
    <source>
        <dbReference type="ARBA" id="ARBA00022982"/>
    </source>
</evidence>
<dbReference type="SUPFAM" id="SSF53323">
    <property type="entry name" value="Pyruvate-ferredoxin oxidoreductase, PFOR, domain III"/>
    <property type="match status" value="1"/>
</dbReference>
<dbReference type="SUPFAM" id="SSF52518">
    <property type="entry name" value="Thiamin diphosphate-binding fold (THDP-binding)"/>
    <property type="match status" value="2"/>
</dbReference>
<evidence type="ECO:0000256" key="2">
    <source>
        <dbReference type="ARBA" id="ARBA00022485"/>
    </source>
</evidence>
<keyword evidence="5" id="KW-0408">Iron</keyword>
<dbReference type="Gene3D" id="3.40.50.970">
    <property type="match status" value="1"/>
</dbReference>
<keyword evidence="4" id="KW-0560">Oxidoreductase</keyword>
<dbReference type="CDD" id="cd07034">
    <property type="entry name" value="TPP_PYR_PFOR_IOR-alpha_like"/>
    <property type="match status" value="1"/>
</dbReference>
<protein>
    <submittedName>
        <fullName evidence="11">Indolepyruvate ferredoxin oxidoreductase family protein</fullName>
    </submittedName>
</protein>
<feature type="domain" description="Thiamine pyrophosphate enzyme TPP-binding" evidence="9">
    <location>
        <begin position="449"/>
        <end position="590"/>
    </location>
</feature>
<feature type="domain" description="Pyruvate/ketoisovalerate oxidoreductase catalytic" evidence="8">
    <location>
        <begin position="727"/>
        <end position="912"/>
    </location>
</feature>
<dbReference type="PANTHER" id="PTHR48084:SF3">
    <property type="entry name" value="SUBUNIT OF PYRUVATE:FLAVODOXIN OXIDOREDUCTASE"/>
    <property type="match status" value="1"/>
</dbReference>
<dbReference type="EMBL" id="JBHSPX010000004">
    <property type="protein sequence ID" value="MFC6064042.1"/>
    <property type="molecule type" value="Genomic_DNA"/>
</dbReference>
<dbReference type="Pfam" id="PF02775">
    <property type="entry name" value="TPP_enzyme_C"/>
    <property type="match status" value="1"/>
</dbReference>
<evidence type="ECO:0000256" key="1">
    <source>
        <dbReference type="ARBA" id="ARBA00022448"/>
    </source>
</evidence>
<gene>
    <name evidence="11" type="ORF">ACFP4F_16000</name>
</gene>
<dbReference type="Pfam" id="PF20169">
    <property type="entry name" value="DUF6537"/>
    <property type="match status" value="1"/>
</dbReference>
<dbReference type="SUPFAM" id="SSF52922">
    <property type="entry name" value="TK C-terminal domain-like"/>
    <property type="match status" value="1"/>
</dbReference>
<dbReference type="InterPro" id="IPR009014">
    <property type="entry name" value="Transketo_C/PFOR_II"/>
</dbReference>
<keyword evidence="2" id="KW-0479">Metal-binding</keyword>
<dbReference type="InterPro" id="IPR046667">
    <property type="entry name" value="DUF6537"/>
</dbReference>
<dbReference type="NCBIfam" id="NF009588">
    <property type="entry name" value="PRK13029.1"/>
    <property type="match status" value="1"/>
</dbReference>
<evidence type="ECO:0000259" key="9">
    <source>
        <dbReference type="Pfam" id="PF02775"/>
    </source>
</evidence>
<feature type="domain" description="DUF6537" evidence="10">
    <location>
        <begin position="955"/>
        <end position="1148"/>
    </location>
</feature>
<evidence type="ECO:0000256" key="4">
    <source>
        <dbReference type="ARBA" id="ARBA00023002"/>
    </source>
</evidence>